<feature type="transmembrane region" description="Helical" evidence="1">
    <location>
        <begin position="40"/>
        <end position="63"/>
    </location>
</feature>
<reference evidence="3 4" key="1">
    <citation type="submission" date="2024-03" db="EMBL/GenBank/DDBJ databases">
        <title>Sulfurimonas sp. HSL3-1.</title>
        <authorList>
            <person name="Wang S."/>
        </authorList>
    </citation>
    <scope>NUCLEOTIDE SEQUENCE [LARGE SCALE GENOMIC DNA]</scope>
    <source>
        <strain evidence="3 4">HSL3-1</strain>
    </source>
</reference>
<feature type="transmembrane region" description="Helical" evidence="1">
    <location>
        <begin position="145"/>
        <end position="169"/>
    </location>
</feature>
<dbReference type="Pfam" id="PF13386">
    <property type="entry name" value="DsbD_2"/>
    <property type="match status" value="1"/>
</dbReference>
<accession>A0ABZ3H685</accession>
<sequence>MGIFLMGLQLGATACTLSCMPVMIPLLLGSADNKRDATTVLTQYFGAKVFAYTLIALIAFFGADFVKSHLPDSALFSKGAALFVIALGGVMLYQAFKGENSCSAGACRRSKGLGYIGTGFFSSFNFCLPVSTLIAMSALSGSVELSALFGLLFGLGAVTVPFLFFYLFIFRITSTVLTEFSRHKKRLKAGSALLLIFIGGMLYSGIIHL</sequence>
<feature type="transmembrane region" description="Helical" evidence="1">
    <location>
        <begin position="6"/>
        <end position="28"/>
    </location>
</feature>
<keyword evidence="1" id="KW-1133">Transmembrane helix</keyword>
<gene>
    <name evidence="3" type="ORF">WCY31_07200</name>
</gene>
<name>A0ABZ3H685_9BACT</name>
<feature type="transmembrane region" description="Helical" evidence="1">
    <location>
        <begin position="75"/>
        <end position="93"/>
    </location>
</feature>
<evidence type="ECO:0000313" key="3">
    <source>
        <dbReference type="EMBL" id="XAU14042.1"/>
    </source>
</evidence>
<dbReference type="InterPro" id="IPR039447">
    <property type="entry name" value="UreH-like_TM_dom"/>
</dbReference>
<feature type="transmembrane region" description="Helical" evidence="1">
    <location>
        <begin position="189"/>
        <end position="207"/>
    </location>
</feature>
<proteinExistence type="predicted"/>
<evidence type="ECO:0000256" key="1">
    <source>
        <dbReference type="SAM" id="Phobius"/>
    </source>
</evidence>
<dbReference type="EMBL" id="CP147920">
    <property type="protein sequence ID" value="XAU14042.1"/>
    <property type="molecule type" value="Genomic_DNA"/>
</dbReference>
<protein>
    <submittedName>
        <fullName evidence="3">Sulfite exporter TauE/SafE family protein</fullName>
    </submittedName>
</protein>
<feature type="transmembrane region" description="Helical" evidence="1">
    <location>
        <begin position="113"/>
        <end position="139"/>
    </location>
</feature>
<evidence type="ECO:0000313" key="4">
    <source>
        <dbReference type="Proteomes" id="UP001447842"/>
    </source>
</evidence>
<organism evidence="3 4">
    <name type="scientific">Sulfurimonas diazotrophicus</name>
    <dbReference type="NCBI Taxonomy" id="3131939"/>
    <lineage>
        <taxon>Bacteria</taxon>
        <taxon>Pseudomonadati</taxon>
        <taxon>Campylobacterota</taxon>
        <taxon>Epsilonproteobacteria</taxon>
        <taxon>Campylobacterales</taxon>
        <taxon>Sulfurimonadaceae</taxon>
        <taxon>Sulfurimonas</taxon>
    </lineage>
</organism>
<keyword evidence="1" id="KW-0472">Membrane</keyword>
<dbReference type="Proteomes" id="UP001447842">
    <property type="component" value="Chromosome"/>
</dbReference>
<keyword evidence="1" id="KW-0812">Transmembrane</keyword>
<dbReference type="RefSeq" id="WP_345971876.1">
    <property type="nucleotide sequence ID" value="NZ_CP147920.1"/>
</dbReference>
<keyword evidence="4" id="KW-1185">Reference proteome</keyword>
<evidence type="ECO:0000259" key="2">
    <source>
        <dbReference type="Pfam" id="PF13386"/>
    </source>
</evidence>
<feature type="domain" description="Urease accessory protein UreH-like transmembrane" evidence="2">
    <location>
        <begin position="3"/>
        <end position="200"/>
    </location>
</feature>